<dbReference type="EMBL" id="OY660883">
    <property type="protein sequence ID" value="CAJ1082413.1"/>
    <property type="molecule type" value="Genomic_DNA"/>
</dbReference>
<keyword evidence="2" id="KW-1185">Reference proteome</keyword>
<protein>
    <submittedName>
        <fullName evidence="1">Uncharacterized protein</fullName>
    </submittedName>
</protein>
<gene>
    <name evidence="1" type="ORF">XNOV1_A032499</name>
</gene>
<dbReference type="Proteomes" id="UP001178508">
    <property type="component" value="Chromosome 20"/>
</dbReference>
<name>A0AAV1H9A6_XYRNO</name>
<proteinExistence type="predicted"/>
<organism evidence="1 2">
    <name type="scientific">Xyrichtys novacula</name>
    <name type="common">Pearly razorfish</name>
    <name type="synonym">Hemipteronotus novacula</name>
    <dbReference type="NCBI Taxonomy" id="13765"/>
    <lineage>
        <taxon>Eukaryota</taxon>
        <taxon>Metazoa</taxon>
        <taxon>Chordata</taxon>
        <taxon>Craniata</taxon>
        <taxon>Vertebrata</taxon>
        <taxon>Euteleostomi</taxon>
        <taxon>Actinopterygii</taxon>
        <taxon>Neopterygii</taxon>
        <taxon>Teleostei</taxon>
        <taxon>Neoteleostei</taxon>
        <taxon>Acanthomorphata</taxon>
        <taxon>Eupercaria</taxon>
        <taxon>Labriformes</taxon>
        <taxon>Labridae</taxon>
        <taxon>Xyrichtys</taxon>
    </lineage>
</organism>
<reference evidence="1" key="1">
    <citation type="submission" date="2023-08" db="EMBL/GenBank/DDBJ databases">
        <authorList>
            <person name="Alioto T."/>
            <person name="Alioto T."/>
            <person name="Gomez Garrido J."/>
        </authorList>
    </citation>
    <scope>NUCLEOTIDE SEQUENCE</scope>
</reference>
<evidence type="ECO:0000313" key="2">
    <source>
        <dbReference type="Proteomes" id="UP001178508"/>
    </source>
</evidence>
<accession>A0AAV1H9A6</accession>
<evidence type="ECO:0000313" key="1">
    <source>
        <dbReference type="EMBL" id="CAJ1082413.1"/>
    </source>
</evidence>
<dbReference type="AlphaFoldDB" id="A0AAV1H9A6"/>
<sequence length="63" mass="6972">MRAFTVTLNCAAILNYDVVITPGLAGIVRLKPESEIRFQGGLPDEFPTQSLEIQTSEYDWNAA</sequence>